<dbReference type="Pfam" id="PF08241">
    <property type="entry name" value="Methyltransf_11"/>
    <property type="match status" value="1"/>
</dbReference>
<feature type="region of interest" description="Disordered" evidence="3">
    <location>
        <begin position="273"/>
        <end position="302"/>
    </location>
</feature>
<dbReference type="SUPFAM" id="SSF53335">
    <property type="entry name" value="S-adenosyl-L-methionine-dependent methyltransferases"/>
    <property type="match status" value="1"/>
</dbReference>
<gene>
    <name evidence="5" type="ORF">BWR60_27265</name>
</gene>
<evidence type="ECO:0000256" key="2">
    <source>
        <dbReference type="ARBA" id="ARBA00022679"/>
    </source>
</evidence>
<name>A0A211ZF59_9PROT</name>
<dbReference type="PANTHER" id="PTHR13090:SF1">
    <property type="entry name" value="ARGININE-HYDROXYLASE NDUFAF5, MITOCHONDRIAL"/>
    <property type="match status" value="1"/>
</dbReference>
<keyword evidence="2 5" id="KW-0808">Transferase</keyword>
<dbReference type="Proteomes" id="UP000196655">
    <property type="component" value="Unassembled WGS sequence"/>
</dbReference>
<keyword evidence="6" id="KW-1185">Reference proteome</keyword>
<dbReference type="GO" id="GO:0032259">
    <property type="term" value="P:methylation"/>
    <property type="evidence" value="ECO:0007669"/>
    <property type="project" value="UniProtKB-KW"/>
</dbReference>
<feature type="domain" description="Methyltransferase type 11" evidence="4">
    <location>
        <begin position="55"/>
        <end position="145"/>
    </location>
</feature>
<dbReference type="InterPro" id="IPR029063">
    <property type="entry name" value="SAM-dependent_MTases_sf"/>
</dbReference>
<dbReference type="AlphaFoldDB" id="A0A211ZF59"/>
<evidence type="ECO:0000313" key="6">
    <source>
        <dbReference type="Proteomes" id="UP000196655"/>
    </source>
</evidence>
<proteinExistence type="predicted"/>
<dbReference type="PANTHER" id="PTHR13090">
    <property type="entry name" value="ARGININE-HYDROXYLASE NDUFAF5, MITOCHONDRIAL"/>
    <property type="match status" value="1"/>
</dbReference>
<organism evidence="5 6">
    <name type="scientific">Inquilinus limosus</name>
    <dbReference type="NCBI Taxonomy" id="171674"/>
    <lineage>
        <taxon>Bacteria</taxon>
        <taxon>Pseudomonadati</taxon>
        <taxon>Pseudomonadota</taxon>
        <taxon>Alphaproteobacteria</taxon>
        <taxon>Rhodospirillales</taxon>
        <taxon>Rhodospirillaceae</taxon>
        <taxon>Inquilinus</taxon>
    </lineage>
</organism>
<protein>
    <submittedName>
        <fullName evidence="5">SAM-dependent methyltransferase</fullName>
    </submittedName>
</protein>
<evidence type="ECO:0000259" key="4">
    <source>
        <dbReference type="Pfam" id="PF08241"/>
    </source>
</evidence>
<dbReference type="Gene3D" id="3.40.50.150">
    <property type="entry name" value="Vaccinia Virus protein VP39"/>
    <property type="match status" value="1"/>
</dbReference>
<dbReference type="InterPro" id="IPR013216">
    <property type="entry name" value="Methyltransf_11"/>
</dbReference>
<evidence type="ECO:0000313" key="5">
    <source>
        <dbReference type="EMBL" id="OWJ63929.1"/>
    </source>
</evidence>
<reference evidence="6" key="1">
    <citation type="submission" date="2017-05" db="EMBL/GenBank/DDBJ databases">
        <authorList>
            <person name="Macchi M."/>
            <person name="Festa S."/>
            <person name="Coppotelli B.M."/>
            <person name="Morelli I.S."/>
        </authorList>
    </citation>
    <scope>NUCLEOTIDE SEQUENCE [LARGE SCALE GENOMIC DNA]</scope>
    <source>
        <strain evidence="6">I</strain>
    </source>
</reference>
<evidence type="ECO:0000256" key="3">
    <source>
        <dbReference type="SAM" id="MobiDB-lite"/>
    </source>
</evidence>
<dbReference type="RefSeq" id="WP_088154934.1">
    <property type="nucleotide sequence ID" value="NZ_NHON01000074.1"/>
</dbReference>
<dbReference type="EMBL" id="NHON01000074">
    <property type="protein sequence ID" value="OWJ63929.1"/>
    <property type="molecule type" value="Genomic_DNA"/>
</dbReference>
<evidence type="ECO:0000256" key="1">
    <source>
        <dbReference type="ARBA" id="ARBA00022603"/>
    </source>
</evidence>
<accession>A0A211ZF59</accession>
<dbReference type="GO" id="GO:0008757">
    <property type="term" value="F:S-adenosylmethionine-dependent methyltransferase activity"/>
    <property type="evidence" value="ECO:0007669"/>
    <property type="project" value="InterPro"/>
</dbReference>
<comment type="caution">
    <text evidence="5">The sequence shown here is derived from an EMBL/GenBank/DDBJ whole genome shotgun (WGS) entry which is preliminary data.</text>
</comment>
<dbReference type="InterPro" id="IPR050602">
    <property type="entry name" value="Malonyl-ACP_OMT"/>
</dbReference>
<dbReference type="CDD" id="cd02440">
    <property type="entry name" value="AdoMet_MTases"/>
    <property type="match status" value="1"/>
</dbReference>
<dbReference type="STRING" id="1122125.GCA_000423185_01549"/>
<keyword evidence="1 5" id="KW-0489">Methyltransferase</keyword>
<dbReference type="OrthoDB" id="9793723at2"/>
<sequence>MTQSDEMMVFDRVLVRRRRDRAAPGLAGHNFLFEHVAAMLADRLLDVTRRFPAALDLGCHDGAMARALAGSDRVDTLVQADLSPTLARRAAANGRPTLACDEELLPFGTATLDLVLSNLSLHWVNDLPGALLQIRQALRPDGLFLAAMLGAGTLAELRTALVEAETELMGGASPRLSPFADLRDAAGLLQRAGFALPVADAETVTVSYENAFRLIADLRGMGETNAGLNRNPAPPPRAFWPTVAARYAERFAEPDGRIPASFEVLFLVGWAPHDSQQQPRPRGSATRSLAKALGTVERPVRQ</sequence>